<dbReference type="Pfam" id="PF13561">
    <property type="entry name" value="adh_short_C2"/>
    <property type="match status" value="1"/>
</dbReference>
<dbReference type="InterPro" id="IPR051122">
    <property type="entry name" value="SDR_DHRS6-like"/>
</dbReference>
<protein>
    <submittedName>
        <fullName evidence="4">SDR family oxidoreductase</fullName>
    </submittedName>
</protein>
<dbReference type="PRINTS" id="PR00081">
    <property type="entry name" value="GDHRDH"/>
</dbReference>
<comment type="caution">
    <text evidence="4">The sequence shown here is derived from an EMBL/GenBank/DDBJ whole genome shotgun (WGS) entry which is preliminary data.</text>
</comment>
<evidence type="ECO:0000313" key="5">
    <source>
        <dbReference type="Proteomes" id="UP001196870"/>
    </source>
</evidence>
<keyword evidence="2" id="KW-0560">Oxidoreductase</keyword>
<dbReference type="SUPFAM" id="SSF51735">
    <property type="entry name" value="NAD(P)-binding Rossmann-fold domains"/>
    <property type="match status" value="1"/>
</dbReference>
<sequence length="249" mass="25221">MTGRLAGKACFVTAAGQGIGRASAIAFAREGGRVIATDRDAAKLAGLEEHGVATQRLDVLDDHALAAAMAKAGPLDVLFNCAGFVHQNTAETCSDAEWDAAFALNARSQWKAMQAALPGMLAKGGGAIVNMASAAGSVKGVANRFVYGATKAAVVGMTKSVAADYVTRGIRCNCICPGTVDTPSLGERVAANAVAAGGLEAARAAFVARQAMGRLANAEEIAALAVYLASDESGFMTAQAIVIDGGWTN</sequence>
<keyword evidence="5" id="KW-1185">Reference proteome</keyword>
<dbReference type="PRINTS" id="PR00080">
    <property type="entry name" value="SDRFAMILY"/>
</dbReference>
<keyword evidence="3" id="KW-0520">NAD</keyword>
<dbReference type="Proteomes" id="UP001196870">
    <property type="component" value="Unassembled WGS sequence"/>
</dbReference>
<evidence type="ECO:0000313" key="4">
    <source>
        <dbReference type="EMBL" id="MBR0665888.1"/>
    </source>
</evidence>
<dbReference type="PROSITE" id="PS00061">
    <property type="entry name" value="ADH_SHORT"/>
    <property type="match status" value="1"/>
</dbReference>
<evidence type="ECO:0000256" key="2">
    <source>
        <dbReference type="ARBA" id="ARBA00023002"/>
    </source>
</evidence>
<accession>A0ABS5F082</accession>
<dbReference type="InterPro" id="IPR002347">
    <property type="entry name" value="SDR_fam"/>
</dbReference>
<evidence type="ECO:0000256" key="1">
    <source>
        <dbReference type="ARBA" id="ARBA00006484"/>
    </source>
</evidence>
<reference evidence="5" key="1">
    <citation type="journal article" date="2021" name="Syst. Appl. Microbiol.">
        <title>Roseomonas hellenica sp. nov., isolated from roots of wild-growing Alkanna tinctoria.</title>
        <authorList>
            <person name="Rat A."/>
            <person name="Naranjo H.D."/>
            <person name="Lebbe L."/>
            <person name="Cnockaert M."/>
            <person name="Krigas N."/>
            <person name="Grigoriadou K."/>
            <person name="Maloupa E."/>
            <person name="Willems A."/>
        </authorList>
    </citation>
    <scope>NUCLEOTIDE SEQUENCE [LARGE SCALE GENOMIC DNA]</scope>
    <source>
        <strain evidence="5">LMG 31523</strain>
    </source>
</reference>
<dbReference type="InterPro" id="IPR020904">
    <property type="entry name" value="Sc_DH/Rdtase_CS"/>
</dbReference>
<organism evidence="4 5">
    <name type="scientific">Plastoroseomonas hellenica</name>
    <dbReference type="NCBI Taxonomy" id="2687306"/>
    <lineage>
        <taxon>Bacteria</taxon>
        <taxon>Pseudomonadati</taxon>
        <taxon>Pseudomonadota</taxon>
        <taxon>Alphaproteobacteria</taxon>
        <taxon>Acetobacterales</taxon>
        <taxon>Acetobacteraceae</taxon>
        <taxon>Plastoroseomonas</taxon>
    </lineage>
</organism>
<dbReference type="Gene3D" id="3.40.50.720">
    <property type="entry name" value="NAD(P)-binding Rossmann-like Domain"/>
    <property type="match status" value="1"/>
</dbReference>
<dbReference type="InterPro" id="IPR036291">
    <property type="entry name" value="NAD(P)-bd_dom_sf"/>
</dbReference>
<proteinExistence type="inferred from homology"/>
<comment type="similarity">
    <text evidence="1">Belongs to the short-chain dehydrogenases/reductases (SDR) family.</text>
</comment>
<dbReference type="EMBL" id="JAAGBB010000018">
    <property type="protein sequence ID" value="MBR0665888.1"/>
    <property type="molecule type" value="Genomic_DNA"/>
</dbReference>
<dbReference type="RefSeq" id="WP_211853557.1">
    <property type="nucleotide sequence ID" value="NZ_JAAGBB010000018.1"/>
</dbReference>
<name>A0ABS5F082_9PROT</name>
<dbReference type="PANTHER" id="PTHR43477">
    <property type="entry name" value="DIHYDROANTICAPSIN 7-DEHYDROGENASE"/>
    <property type="match status" value="1"/>
</dbReference>
<evidence type="ECO:0000256" key="3">
    <source>
        <dbReference type="ARBA" id="ARBA00023027"/>
    </source>
</evidence>
<gene>
    <name evidence="4" type="ORF">GXW71_16135</name>
</gene>
<dbReference type="PANTHER" id="PTHR43477:SF4">
    <property type="entry name" value="DEHYDROGENASE_REDUCTASE SDR FAMILY MEMBER 6"/>
    <property type="match status" value="1"/>
</dbReference>